<protein>
    <submittedName>
        <fullName evidence="1">Uncharacterized protein</fullName>
    </submittedName>
</protein>
<dbReference type="EnsemblPlants" id="AET1Gv20731800.6">
    <property type="protein sequence ID" value="AET1Gv20731800.6"/>
    <property type="gene ID" value="AET1Gv20731800"/>
</dbReference>
<reference evidence="1" key="4">
    <citation type="submission" date="2019-03" db="UniProtKB">
        <authorList>
            <consortium name="EnsemblPlants"/>
        </authorList>
    </citation>
    <scope>IDENTIFICATION</scope>
</reference>
<evidence type="ECO:0000313" key="1">
    <source>
        <dbReference type="EnsemblPlants" id="AET1Gv20731800.10"/>
    </source>
</evidence>
<dbReference type="Gramene" id="AET1Gv20731800.1">
    <property type="protein sequence ID" value="AET1Gv20731800.1"/>
    <property type="gene ID" value="AET1Gv20731800"/>
</dbReference>
<sequence length="90" mass="10692">MTTSISFFGDHQYFFLDAMGDICFYPMVAILVKKNANLYSFCSLRSILGHSLNRRTMHVELTEKLYEQVYHNIGMWITYRIWNVPSQIFK</sequence>
<dbReference type="Proteomes" id="UP000015105">
    <property type="component" value="Chromosome 1D"/>
</dbReference>
<dbReference type="Gramene" id="AET1Gv20731800.10">
    <property type="protein sequence ID" value="AET1Gv20731800.10"/>
    <property type="gene ID" value="AET1Gv20731800"/>
</dbReference>
<dbReference type="EnsemblPlants" id="AET1Gv20731800.10">
    <property type="protein sequence ID" value="AET1Gv20731800.10"/>
    <property type="gene ID" value="AET1Gv20731800"/>
</dbReference>
<reference evidence="1" key="3">
    <citation type="journal article" date="2017" name="Nature">
        <title>Genome sequence of the progenitor of the wheat D genome Aegilops tauschii.</title>
        <authorList>
            <person name="Luo M.C."/>
            <person name="Gu Y.Q."/>
            <person name="Puiu D."/>
            <person name="Wang H."/>
            <person name="Twardziok S.O."/>
            <person name="Deal K.R."/>
            <person name="Huo N."/>
            <person name="Zhu T."/>
            <person name="Wang L."/>
            <person name="Wang Y."/>
            <person name="McGuire P.E."/>
            <person name="Liu S."/>
            <person name="Long H."/>
            <person name="Ramasamy R.K."/>
            <person name="Rodriguez J.C."/>
            <person name="Van S.L."/>
            <person name="Yuan L."/>
            <person name="Wang Z."/>
            <person name="Xia Z."/>
            <person name="Xiao L."/>
            <person name="Anderson O.D."/>
            <person name="Ouyang S."/>
            <person name="Liang Y."/>
            <person name="Zimin A.V."/>
            <person name="Pertea G."/>
            <person name="Qi P."/>
            <person name="Bennetzen J.L."/>
            <person name="Dai X."/>
            <person name="Dawson M.W."/>
            <person name="Muller H.G."/>
            <person name="Kugler K."/>
            <person name="Rivarola-Duarte L."/>
            <person name="Spannagl M."/>
            <person name="Mayer K.F.X."/>
            <person name="Lu F.H."/>
            <person name="Bevan M.W."/>
            <person name="Leroy P."/>
            <person name="Li P."/>
            <person name="You F.M."/>
            <person name="Sun Q."/>
            <person name="Liu Z."/>
            <person name="Lyons E."/>
            <person name="Wicker T."/>
            <person name="Salzberg S.L."/>
            <person name="Devos K.M."/>
            <person name="Dvorak J."/>
        </authorList>
    </citation>
    <scope>NUCLEOTIDE SEQUENCE [LARGE SCALE GENOMIC DNA]</scope>
    <source>
        <strain evidence="1">cv. AL8/78</strain>
    </source>
</reference>
<dbReference type="Gramene" id="AET1Gv20731800.7">
    <property type="protein sequence ID" value="AET1Gv20731800.7"/>
    <property type="gene ID" value="AET1Gv20731800"/>
</dbReference>
<evidence type="ECO:0000313" key="2">
    <source>
        <dbReference type="Proteomes" id="UP000015105"/>
    </source>
</evidence>
<accession>A0A452ZEC4</accession>
<reference evidence="1" key="5">
    <citation type="journal article" date="2021" name="G3 (Bethesda)">
        <title>Aegilops tauschii genome assembly Aet v5.0 features greater sequence contiguity and improved annotation.</title>
        <authorList>
            <person name="Wang L."/>
            <person name="Zhu T."/>
            <person name="Rodriguez J.C."/>
            <person name="Deal K.R."/>
            <person name="Dubcovsky J."/>
            <person name="McGuire P.E."/>
            <person name="Lux T."/>
            <person name="Spannagl M."/>
            <person name="Mayer K.F.X."/>
            <person name="Baldrich P."/>
            <person name="Meyers B.C."/>
            <person name="Huo N."/>
            <person name="Gu Y.Q."/>
            <person name="Zhou H."/>
            <person name="Devos K.M."/>
            <person name="Bennetzen J.L."/>
            <person name="Unver T."/>
            <person name="Budak H."/>
            <person name="Gulick P.J."/>
            <person name="Galiba G."/>
            <person name="Kalapos B."/>
            <person name="Nelson D.R."/>
            <person name="Li P."/>
            <person name="You F.M."/>
            <person name="Luo M.C."/>
            <person name="Dvorak J."/>
        </authorList>
    </citation>
    <scope>NUCLEOTIDE SEQUENCE [LARGE SCALE GENOMIC DNA]</scope>
    <source>
        <strain evidence="1">cv. AL8/78</strain>
    </source>
</reference>
<name>A0A452ZEC4_AEGTS</name>
<dbReference type="Gramene" id="AET1Gv20731800.6">
    <property type="protein sequence ID" value="AET1Gv20731800.6"/>
    <property type="gene ID" value="AET1Gv20731800"/>
</dbReference>
<dbReference type="EnsemblPlants" id="AET1Gv20731800.1">
    <property type="protein sequence ID" value="AET1Gv20731800.1"/>
    <property type="gene ID" value="AET1Gv20731800"/>
</dbReference>
<dbReference type="EnsemblPlants" id="AET1Gv20731800.7">
    <property type="protein sequence ID" value="AET1Gv20731800.7"/>
    <property type="gene ID" value="AET1Gv20731800"/>
</dbReference>
<reference evidence="2" key="2">
    <citation type="journal article" date="2017" name="Nat. Plants">
        <title>The Aegilops tauschii genome reveals multiple impacts of transposons.</title>
        <authorList>
            <person name="Zhao G."/>
            <person name="Zou C."/>
            <person name="Li K."/>
            <person name="Wang K."/>
            <person name="Li T."/>
            <person name="Gao L."/>
            <person name="Zhang X."/>
            <person name="Wang H."/>
            <person name="Yang Z."/>
            <person name="Liu X."/>
            <person name="Jiang W."/>
            <person name="Mao L."/>
            <person name="Kong X."/>
            <person name="Jiao Y."/>
            <person name="Jia J."/>
        </authorList>
    </citation>
    <scope>NUCLEOTIDE SEQUENCE [LARGE SCALE GENOMIC DNA]</scope>
    <source>
        <strain evidence="2">cv. AL8/78</strain>
    </source>
</reference>
<dbReference type="AlphaFoldDB" id="A0A452ZEC4"/>
<keyword evidence="2" id="KW-1185">Reference proteome</keyword>
<reference evidence="2" key="1">
    <citation type="journal article" date="2014" name="Science">
        <title>Ancient hybridizations among the ancestral genomes of bread wheat.</title>
        <authorList>
            <consortium name="International Wheat Genome Sequencing Consortium,"/>
            <person name="Marcussen T."/>
            <person name="Sandve S.R."/>
            <person name="Heier L."/>
            <person name="Spannagl M."/>
            <person name="Pfeifer M."/>
            <person name="Jakobsen K.S."/>
            <person name="Wulff B.B."/>
            <person name="Steuernagel B."/>
            <person name="Mayer K.F."/>
            <person name="Olsen O.A."/>
        </authorList>
    </citation>
    <scope>NUCLEOTIDE SEQUENCE [LARGE SCALE GENOMIC DNA]</scope>
    <source>
        <strain evidence="2">cv. AL8/78</strain>
    </source>
</reference>
<proteinExistence type="predicted"/>
<organism evidence="1 2">
    <name type="scientific">Aegilops tauschii subsp. strangulata</name>
    <name type="common">Goatgrass</name>
    <dbReference type="NCBI Taxonomy" id="200361"/>
    <lineage>
        <taxon>Eukaryota</taxon>
        <taxon>Viridiplantae</taxon>
        <taxon>Streptophyta</taxon>
        <taxon>Embryophyta</taxon>
        <taxon>Tracheophyta</taxon>
        <taxon>Spermatophyta</taxon>
        <taxon>Magnoliopsida</taxon>
        <taxon>Liliopsida</taxon>
        <taxon>Poales</taxon>
        <taxon>Poaceae</taxon>
        <taxon>BOP clade</taxon>
        <taxon>Pooideae</taxon>
        <taxon>Triticodae</taxon>
        <taxon>Triticeae</taxon>
        <taxon>Triticinae</taxon>
        <taxon>Aegilops</taxon>
    </lineage>
</organism>